<accession>A0A0C9Y990</accession>
<dbReference type="InterPro" id="IPR038910">
    <property type="entry name" value="Hua1-like"/>
</dbReference>
<feature type="compositionally biased region" description="Pro residues" evidence="1">
    <location>
        <begin position="180"/>
        <end position="195"/>
    </location>
</feature>
<feature type="compositionally biased region" description="Low complexity" evidence="1">
    <location>
        <begin position="167"/>
        <end position="179"/>
    </location>
</feature>
<feature type="region of interest" description="Disordered" evidence="1">
    <location>
        <begin position="122"/>
        <end position="221"/>
    </location>
</feature>
<dbReference type="PANTHER" id="PTHR28031:SF1">
    <property type="entry name" value="PROLINE-RICH PROTEIN HUA1"/>
    <property type="match status" value="1"/>
</dbReference>
<feature type="compositionally biased region" description="Low complexity" evidence="1">
    <location>
        <begin position="122"/>
        <end position="137"/>
    </location>
</feature>
<keyword evidence="3" id="KW-1185">Reference proteome</keyword>
<dbReference type="STRING" id="1095629.A0A0C9Y990"/>
<proteinExistence type="predicted"/>
<dbReference type="OrthoDB" id="2405700at2759"/>
<feature type="compositionally biased region" description="Polar residues" evidence="1">
    <location>
        <begin position="382"/>
        <end position="393"/>
    </location>
</feature>
<feature type="region of interest" description="Disordered" evidence="1">
    <location>
        <begin position="236"/>
        <end position="289"/>
    </location>
</feature>
<feature type="compositionally biased region" description="Low complexity" evidence="1">
    <location>
        <begin position="254"/>
        <end position="281"/>
    </location>
</feature>
<feature type="compositionally biased region" description="Polar residues" evidence="1">
    <location>
        <begin position="200"/>
        <end position="212"/>
    </location>
</feature>
<feature type="compositionally biased region" description="Polar residues" evidence="1">
    <location>
        <begin position="1"/>
        <end position="19"/>
    </location>
</feature>
<dbReference type="GO" id="GO:0005737">
    <property type="term" value="C:cytoplasm"/>
    <property type="evidence" value="ECO:0007669"/>
    <property type="project" value="TreeGrafter"/>
</dbReference>
<feature type="compositionally biased region" description="Polar residues" evidence="1">
    <location>
        <begin position="138"/>
        <end position="150"/>
    </location>
</feature>
<feature type="compositionally biased region" description="Low complexity" evidence="1">
    <location>
        <begin position="355"/>
        <end position="368"/>
    </location>
</feature>
<evidence type="ECO:0000313" key="3">
    <source>
        <dbReference type="Proteomes" id="UP000054477"/>
    </source>
</evidence>
<dbReference type="EMBL" id="KN838568">
    <property type="protein sequence ID" value="KIK04578.1"/>
    <property type="molecule type" value="Genomic_DNA"/>
</dbReference>
<dbReference type="AlphaFoldDB" id="A0A0C9Y990"/>
<dbReference type="Proteomes" id="UP000054477">
    <property type="component" value="Unassembled WGS sequence"/>
</dbReference>
<gene>
    <name evidence="2" type="ORF">K443DRAFT_130779</name>
</gene>
<dbReference type="HOGENOM" id="CLU_040442_0_0_1"/>
<evidence type="ECO:0000256" key="1">
    <source>
        <dbReference type="SAM" id="MobiDB-lite"/>
    </source>
</evidence>
<sequence length="496" mass="52232">MAHSSSTAPLPPSINVTDQSPPPASTSNTTSAPSLRDQLTQEDLEEPPAYSPRPDAYTGETTVEYGPSRPFQPAPTQPGQTNSSWISGPASPPPQTGQRSAGSLMSLISQITGEITTQLTMARNSAAAARNEAWASSQPTGSNRQWNSYPGQRGHLASPPPQHPAYSLEHSSSSSLHSPPNLPPRPNLLPPPPRHPSSSVTNLTRPISTSVTPPLPPRRRHSSEFARDFYAAGPLEAVSNPDIGSGSEAGVHTRSVSESRGSSSRNGAAAGNDGRPTTTPTPGHPLLHNGKLLVYPKGYECNKCHNTGYKSNDPLNPCKKCWGKHAKPFSGPLVYASFSGPDATGNLQRPLPVQSHSLHSGHNSNSRNTLTKNHRPPPGIGASSQPSGSSANNAGYDPSYLSSPPPPPAPYAPNANVPYPPNVPHPPTPNLNVPHPPNVSYPSRNRPPPGAVVYTSGDPRLGGTLCWRCGGRGSISVMLFDRETCTTCGGVGRVFD</sequence>
<feature type="region of interest" description="Disordered" evidence="1">
    <location>
        <begin position="345"/>
        <end position="450"/>
    </location>
</feature>
<dbReference type="PANTHER" id="PTHR28031">
    <property type="entry name" value="PROLINE-RICH PROTEIN HUA1"/>
    <property type="match status" value="1"/>
</dbReference>
<evidence type="ECO:0008006" key="4">
    <source>
        <dbReference type="Google" id="ProtNLM"/>
    </source>
</evidence>
<evidence type="ECO:0000313" key="2">
    <source>
        <dbReference type="EMBL" id="KIK04578.1"/>
    </source>
</evidence>
<feature type="compositionally biased region" description="Low complexity" evidence="1">
    <location>
        <begin position="25"/>
        <end position="34"/>
    </location>
</feature>
<feature type="compositionally biased region" description="Polar residues" evidence="1">
    <location>
        <begin position="77"/>
        <end position="86"/>
    </location>
</feature>
<protein>
    <recommendedName>
        <fullName evidence="4">Proline-rich protein HUA1</fullName>
    </recommendedName>
</protein>
<reference evidence="3" key="2">
    <citation type="submission" date="2015-01" db="EMBL/GenBank/DDBJ databases">
        <title>Evolutionary Origins and Diversification of the Mycorrhizal Mutualists.</title>
        <authorList>
            <consortium name="DOE Joint Genome Institute"/>
            <consortium name="Mycorrhizal Genomics Consortium"/>
            <person name="Kohler A."/>
            <person name="Kuo A."/>
            <person name="Nagy L.G."/>
            <person name="Floudas D."/>
            <person name="Copeland A."/>
            <person name="Barry K.W."/>
            <person name="Cichocki N."/>
            <person name="Veneault-Fourrey C."/>
            <person name="LaButti K."/>
            <person name="Lindquist E.A."/>
            <person name="Lipzen A."/>
            <person name="Lundell T."/>
            <person name="Morin E."/>
            <person name="Murat C."/>
            <person name="Riley R."/>
            <person name="Ohm R."/>
            <person name="Sun H."/>
            <person name="Tunlid A."/>
            <person name="Henrissat B."/>
            <person name="Grigoriev I.V."/>
            <person name="Hibbett D.S."/>
            <person name="Martin F."/>
        </authorList>
    </citation>
    <scope>NUCLEOTIDE SEQUENCE [LARGE SCALE GENOMIC DNA]</scope>
    <source>
        <strain evidence="3">LaAM-08-1</strain>
    </source>
</reference>
<feature type="region of interest" description="Disordered" evidence="1">
    <location>
        <begin position="1"/>
        <end position="105"/>
    </location>
</feature>
<feature type="compositionally biased region" description="Pro residues" evidence="1">
    <location>
        <begin position="418"/>
        <end position="450"/>
    </location>
</feature>
<name>A0A0C9Y990_9AGAR</name>
<feature type="compositionally biased region" description="Polar residues" evidence="1">
    <location>
        <begin position="96"/>
        <end position="105"/>
    </location>
</feature>
<reference evidence="2 3" key="1">
    <citation type="submission" date="2014-04" db="EMBL/GenBank/DDBJ databases">
        <authorList>
            <consortium name="DOE Joint Genome Institute"/>
            <person name="Kuo A."/>
            <person name="Kohler A."/>
            <person name="Nagy L.G."/>
            <person name="Floudas D."/>
            <person name="Copeland A."/>
            <person name="Barry K.W."/>
            <person name="Cichocki N."/>
            <person name="Veneault-Fourrey C."/>
            <person name="LaButti K."/>
            <person name="Lindquist E.A."/>
            <person name="Lipzen A."/>
            <person name="Lundell T."/>
            <person name="Morin E."/>
            <person name="Murat C."/>
            <person name="Sun H."/>
            <person name="Tunlid A."/>
            <person name="Henrissat B."/>
            <person name="Grigoriev I.V."/>
            <person name="Hibbett D.S."/>
            <person name="Martin F."/>
            <person name="Nordberg H.P."/>
            <person name="Cantor M.N."/>
            <person name="Hua S.X."/>
        </authorList>
    </citation>
    <scope>NUCLEOTIDE SEQUENCE [LARGE SCALE GENOMIC DNA]</scope>
    <source>
        <strain evidence="2 3">LaAM-08-1</strain>
    </source>
</reference>
<organism evidence="2 3">
    <name type="scientific">Laccaria amethystina LaAM-08-1</name>
    <dbReference type="NCBI Taxonomy" id="1095629"/>
    <lineage>
        <taxon>Eukaryota</taxon>
        <taxon>Fungi</taxon>
        <taxon>Dikarya</taxon>
        <taxon>Basidiomycota</taxon>
        <taxon>Agaricomycotina</taxon>
        <taxon>Agaricomycetes</taxon>
        <taxon>Agaricomycetidae</taxon>
        <taxon>Agaricales</taxon>
        <taxon>Agaricineae</taxon>
        <taxon>Hydnangiaceae</taxon>
        <taxon>Laccaria</taxon>
    </lineage>
</organism>